<dbReference type="PANTHER" id="PTHR45764:SF76">
    <property type="entry name" value="OS02G0132500 PROTEIN"/>
    <property type="match status" value="1"/>
</dbReference>
<dbReference type="InterPro" id="IPR004827">
    <property type="entry name" value="bZIP"/>
</dbReference>
<dbReference type="SMART" id="SM00338">
    <property type="entry name" value="BRLZ"/>
    <property type="match status" value="1"/>
</dbReference>
<accession>A0AAQ3QJQ9</accession>
<dbReference type="GO" id="GO:0005634">
    <property type="term" value="C:nucleus"/>
    <property type="evidence" value="ECO:0007669"/>
    <property type="project" value="UniProtKB-SubCell"/>
</dbReference>
<dbReference type="FunFam" id="1.20.5.170:FF:000020">
    <property type="entry name" value="BZIP transcription factor"/>
    <property type="match status" value="1"/>
</dbReference>
<dbReference type="InterPro" id="IPR045314">
    <property type="entry name" value="bZIP_plant_GBF1"/>
</dbReference>
<evidence type="ECO:0000256" key="5">
    <source>
        <dbReference type="ARBA" id="ARBA00023242"/>
    </source>
</evidence>
<evidence type="ECO:0000313" key="8">
    <source>
        <dbReference type="EMBL" id="WOL11746.1"/>
    </source>
</evidence>
<name>A0AAQ3QJQ9_9LILI</name>
<keyword evidence="3" id="KW-0238">DNA-binding</keyword>
<dbReference type="CDD" id="cd14702">
    <property type="entry name" value="bZIP_plant_GBF1"/>
    <property type="match status" value="1"/>
</dbReference>
<evidence type="ECO:0000313" key="9">
    <source>
        <dbReference type="Proteomes" id="UP001327560"/>
    </source>
</evidence>
<dbReference type="AlphaFoldDB" id="A0AAQ3QJQ9"/>
<keyword evidence="2" id="KW-0805">Transcription regulation</keyword>
<dbReference type="EMBL" id="CP136895">
    <property type="protein sequence ID" value="WOL11746.1"/>
    <property type="molecule type" value="Genomic_DNA"/>
</dbReference>
<dbReference type="GO" id="GO:0045893">
    <property type="term" value="P:positive regulation of DNA-templated transcription"/>
    <property type="evidence" value="ECO:0007669"/>
    <property type="project" value="TreeGrafter"/>
</dbReference>
<dbReference type="GO" id="GO:0000976">
    <property type="term" value="F:transcription cis-regulatory region binding"/>
    <property type="evidence" value="ECO:0007669"/>
    <property type="project" value="TreeGrafter"/>
</dbReference>
<dbReference type="PANTHER" id="PTHR45764">
    <property type="entry name" value="BZIP TRANSCRIPTION FACTOR 44"/>
    <property type="match status" value="1"/>
</dbReference>
<dbReference type="InterPro" id="IPR046347">
    <property type="entry name" value="bZIP_sf"/>
</dbReference>
<feature type="coiled-coil region" evidence="6">
    <location>
        <begin position="31"/>
        <end position="93"/>
    </location>
</feature>
<protein>
    <recommendedName>
        <fullName evidence="7">BZIP domain-containing protein</fullName>
    </recommendedName>
</protein>
<keyword evidence="9" id="KW-1185">Reference proteome</keyword>
<feature type="domain" description="BZIP" evidence="7">
    <location>
        <begin position="20"/>
        <end position="83"/>
    </location>
</feature>
<dbReference type="Proteomes" id="UP001327560">
    <property type="component" value="Chromosome 6"/>
</dbReference>
<proteinExistence type="predicted"/>
<dbReference type="GO" id="GO:0046982">
    <property type="term" value="F:protein heterodimerization activity"/>
    <property type="evidence" value="ECO:0007669"/>
    <property type="project" value="UniProtKB-ARBA"/>
</dbReference>
<evidence type="ECO:0000256" key="4">
    <source>
        <dbReference type="ARBA" id="ARBA00023163"/>
    </source>
</evidence>
<keyword evidence="4" id="KW-0804">Transcription</keyword>
<dbReference type="Gene3D" id="1.20.5.170">
    <property type="match status" value="1"/>
</dbReference>
<evidence type="ECO:0000256" key="3">
    <source>
        <dbReference type="ARBA" id="ARBA00023125"/>
    </source>
</evidence>
<keyword evidence="5" id="KW-0539">Nucleus</keyword>
<dbReference type="GO" id="GO:0003700">
    <property type="term" value="F:DNA-binding transcription factor activity"/>
    <property type="evidence" value="ECO:0007669"/>
    <property type="project" value="InterPro"/>
</dbReference>
<evidence type="ECO:0000256" key="2">
    <source>
        <dbReference type="ARBA" id="ARBA00023015"/>
    </source>
</evidence>
<dbReference type="PROSITE" id="PS00036">
    <property type="entry name" value="BZIP_BASIC"/>
    <property type="match status" value="1"/>
</dbReference>
<gene>
    <name evidence="8" type="ORF">Cni_G20510</name>
</gene>
<comment type="subcellular location">
    <subcellularLocation>
        <location evidence="1">Nucleus</location>
    </subcellularLocation>
</comment>
<dbReference type="PROSITE" id="PS50217">
    <property type="entry name" value="BZIP"/>
    <property type="match status" value="1"/>
</dbReference>
<evidence type="ECO:0000259" key="7">
    <source>
        <dbReference type="PROSITE" id="PS50217"/>
    </source>
</evidence>
<dbReference type="Pfam" id="PF00170">
    <property type="entry name" value="bZIP_1"/>
    <property type="match status" value="1"/>
</dbReference>
<organism evidence="8 9">
    <name type="scientific">Canna indica</name>
    <name type="common">Indian-shot</name>
    <dbReference type="NCBI Taxonomy" id="4628"/>
    <lineage>
        <taxon>Eukaryota</taxon>
        <taxon>Viridiplantae</taxon>
        <taxon>Streptophyta</taxon>
        <taxon>Embryophyta</taxon>
        <taxon>Tracheophyta</taxon>
        <taxon>Spermatophyta</taxon>
        <taxon>Magnoliopsida</taxon>
        <taxon>Liliopsida</taxon>
        <taxon>Zingiberales</taxon>
        <taxon>Cannaceae</taxon>
        <taxon>Canna</taxon>
    </lineage>
</organism>
<sequence length="145" mass="16425">MASPGGTSSALEEDLQAVLDQKKLKRMISNRESARRSRKRKQKHLDDLMAQVGELRKENDRLLAAAQVATQHRRAVEAENSVLRAQAMELSRRLQSLDEILAFLNLSSNNISTDNSFCNNPWNLMHMVNQQPIMASAGHDNMFYC</sequence>
<keyword evidence="6" id="KW-0175">Coiled coil</keyword>
<dbReference type="SUPFAM" id="SSF57959">
    <property type="entry name" value="Leucine zipper domain"/>
    <property type="match status" value="1"/>
</dbReference>
<evidence type="ECO:0000256" key="6">
    <source>
        <dbReference type="SAM" id="Coils"/>
    </source>
</evidence>
<evidence type="ECO:0000256" key="1">
    <source>
        <dbReference type="ARBA" id="ARBA00004123"/>
    </source>
</evidence>
<reference evidence="8 9" key="1">
    <citation type="submission" date="2023-10" db="EMBL/GenBank/DDBJ databases">
        <title>Chromosome-scale genome assembly provides insights into flower coloration mechanisms of Canna indica.</title>
        <authorList>
            <person name="Li C."/>
        </authorList>
    </citation>
    <scope>NUCLEOTIDE SEQUENCE [LARGE SCALE GENOMIC DNA]</scope>
    <source>
        <tissue evidence="8">Flower</tissue>
    </source>
</reference>